<feature type="transmembrane region" description="Helical" evidence="5">
    <location>
        <begin position="197"/>
        <end position="215"/>
    </location>
</feature>
<dbReference type="PANTHER" id="PTHR10361:SF24">
    <property type="entry name" value="P3 PROTEIN"/>
    <property type="match status" value="1"/>
</dbReference>
<dbReference type="InterPro" id="IPR002657">
    <property type="entry name" value="BilAc:Na_symport/Acr3"/>
</dbReference>
<evidence type="ECO:0000256" key="4">
    <source>
        <dbReference type="ARBA" id="ARBA00023136"/>
    </source>
</evidence>
<evidence type="ECO:0000256" key="3">
    <source>
        <dbReference type="ARBA" id="ARBA00022989"/>
    </source>
</evidence>
<evidence type="ECO:0000256" key="2">
    <source>
        <dbReference type="ARBA" id="ARBA00022692"/>
    </source>
</evidence>
<feature type="transmembrane region" description="Helical" evidence="5">
    <location>
        <begin position="6"/>
        <end position="25"/>
    </location>
</feature>
<dbReference type="OrthoDB" id="9806785at2"/>
<evidence type="ECO:0000256" key="5">
    <source>
        <dbReference type="SAM" id="Phobius"/>
    </source>
</evidence>
<protein>
    <submittedName>
        <fullName evidence="6">Bile acid transporter</fullName>
    </submittedName>
</protein>
<dbReference type="Gene3D" id="1.20.1530.20">
    <property type="match status" value="1"/>
</dbReference>
<dbReference type="PANTHER" id="PTHR10361">
    <property type="entry name" value="SODIUM-BILE ACID COTRANSPORTER"/>
    <property type="match status" value="1"/>
</dbReference>
<dbReference type="EMBL" id="CYPW01000035">
    <property type="protein sequence ID" value="CUH54061.1"/>
    <property type="molecule type" value="Genomic_DNA"/>
</dbReference>
<dbReference type="InterPro" id="IPR038770">
    <property type="entry name" value="Na+/solute_symporter_sf"/>
</dbReference>
<feature type="transmembrane region" description="Helical" evidence="5">
    <location>
        <begin position="227"/>
        <end position="249"/>
    </location>
</feature>
<dbReference type="STRING" id="321267.SHM7688_03531"/>
<feature type="transmembrane region" description="Helical" evidence="5">
    <location>
        <begin position="134"/>
        <end position="155"/>
    </location>
</feature>
<sequence length="286" mass="29379">MLVEVALPLSLAVIMFSLGFGLTFADFGRVLTMPKAVITGMVMQMLAVPLVALILVSLTDLPPALAFGVLLLSFCPGGVTSNILTKLAGGTVALSITLTAIVSLLSVITVPLLTSLAGRLFLDSAVPQINVTSIAISMFSITTVPVMIGLLLRFVAPQFAVRHERQVSLVAAVLFVSVLVAAVIVNVDVLVANMGTLGPILVALNATLLILGVVVARGIGLSGADGLCIAVEMSVQNGTLGIAVAGIVAQSGGIPDFAVPSAVYGVIVYVTTFPVVFVLRRIFGKT</sequence>
<keyword evidence="7" id="KW-1185">Reference proteome</keyword>
<dbReference type="Proteomes" id="UP000054823">
    <property type="component" value="Unassembled WGS sequence"/>
</dbReference>
<reference evidence="6 7" key="1">
    <citation type="submission" date="2015-09" db="EMBL/GenBank/DDBJ databases">
        <authorList>
            <consortium name="Swine Surveillance"/>
        </authorList>
    </citation>
    <scope>NUCLEOTIDE SEQUENCE [LARGE SCALE GENOMIC DNA]</scope>
    <source>
        <strain evidence="6 7">CECT 7688</strain>
    </source>
</reference>
<name>A0A0P1EUM7_9RHOB</name>
<feature type="transmembrane region" description="Helical" evidence="5">
    <location>
        <begin position="261"/>
        <end position="279"/>
    </location>
</feature>
<feature type="transmembrane region" description="Helical" evidence="5">
    <location>
        <begin position="64"/>
        <end position="85"/>
    </location>
</feature>
<keyword evidence="4 5" id="KW-0472">Membrane</keyword>
<feature type="transmembrane region" description="Helical" evidence="5">
    <location>
        <begin position="37"/>
        <end position="58"/>
    </location>
</feature>
<evidence type="ECO:0000313" key="6">
    <source>
        <dbReference type="EMBL" id="CUH54061.1"/>
    </source>
</evidence>
<proteinExistence type="predicted"/>
<dbReference type="RefSeq" id="WP_058241230.1">
    <property type="nucleotide sequence ID" value="NZ_CYPW01000035.1"/>
</dbReference>
<evidence type="ECO:0000313" key="7">
    <source>
        <dbReference type="Proteomes" id="UP000054823"/>
    </source>
</evidence>
<feature type="transmembrane region" description="Helical" evidence="5">
    <location>
        <begin position="167"/>
        <end position="185"/>
    </location>
</feature>
<gene>
    <name evidence="6" type="ORF">SHM7688_03531</name>
</gene>
<keyword evidence="3 5" id="KW-1133">Transmembrane helix</keyword>
<accession>A0A0P1EUM7</accession>
<comment type="subcellular location">
    <subcellularLocation>
        <location evidence="1">Membrane</location>
        <topology evidence="1">Multi-pass membrane protein</topology>
    </subcellularLocation>
</comment>
<dbReference type="InterPro" id="IPR004710">
    <property type="entry name" value="Bilac:Na_transpt"/>
</dbReference>
<dbReference type="Pfam" id="PF01758">
    <property type="entry name" value="SBF"/>
    <property type="match status" value="1"/>
</dbReference>
<feature type="transmembrane region" description="Helical" evidence="5">
    <location>
        <begin position="92"/>
        <end position="114"/>
    </location>
</feature>
<dbReference type="GO" id="GO:0016020">
    <property type="term" value="C:membrane"/>
    <property type="evidence" value="ECO:0007669"/>
    <property type="project" value="UniProtKB-SubCell"/>
</dbReference>
<dbReference type="AlphaFoldDB" id="A0A0P1EUM7"/>
<organism evidence="6 7">
    <name type="scientific">Shimia marina</name>
    <dbReference type="NCBI Taxonomy" id="321267"/>
    <lineage>
        <taxon>Bacteria</taxon>
        <taxon>Pseudomonadati</taxon>
        <taxon>Pseudomonadota</taxon>
        <taxon>Alphaproteobacteria</taxon>
        <taxon>Rhodobacterales</taxon>
        <taxon>Roseobacteraceae</taxon>
    </lineage>
</organism>
<evidence type="ECO:0000256" key="1">
    <source>
        <dbReference type="ARBA" id="ARBA00004141"/>
    </source>
</evidence>
<keyword evidence="2 5" id="KW-0812">Transmembrane</keyword>